<evidence type="ECO:0000313" key="3">
    <source>
        <dbReference type="Proteomes" id="UP001620645"/>
    </source>
</evidence>
<keyword evidence="3" id="KW-1185">Reference proteome</keyword>
<keyword evidence="1" id="KW-0175">Coiled coil</keyword>
<dbReference type="EMBL" id="JBICCN010000453">
    <property type="protein sequence ID" value="KAL3068159.1"/>
    <property type="molecule type" value="Genomic_DNA"/>
</dbReference>
<organism evidence="2 3">
    <name type="scientific">Heterodera schachtii</name>
    <name type="common">Sugarbeet cyst nematode worm</name>
    <name type="synonym">Tylenchus schachtii</name>
    <dbReference type="NCBI Taxonomy" id="97005"/>
    <lineage>
        <taxon>Eukaryota</taxon>
        <taxon>Metazoa</taxon>
        <taxon>Ecdysozoa</taxon>
        <taxon>Nematoda</taxon>
        <taxon>Chromadorea</taxon>
        <taxon>Rhabditida</taxon>
        <taxon>Tylenchina</taxon>
        <taxon>Tylenchomorpha</taxon>
        <taxon>Tylenchoidea</taxon>
        <taxon>Heteroderidae</taxon>
        <taxon>Heteroderinae</taxon>
        <taxon>Heterodera</taxon>
    </lineage>
</organism>
<reference evidence="2 3" key="1">
    <citation type="submission" date="2024-10" db="EMBL/GenBank/DDBJ databases">
        <authorList>
            <person name="Kim D."/>
        </authorList>
    </citation>
    <scope>NUCLEOTIDE SEQUENCE [LARGE SCALE GENOMIC DNA]</scope>
    <source>
        <strain evidence="2">Taebaek</strain>
    </source>
</reference>
<evidence type="ECO:0000313" key="2">
    <source>
        <dbReference type="EMBL" id="KAL3068159.1"/>
    </source>
</evidence>
<gene>
    <name evidence="2" type="ORF">niasHS_015762</name>
</gene>
<proteinExistence type="predicted"/>
<dbReference type="Proteomes" id="UP001620645">
    <property type="component" value="Unassembled WGS sequence"/>
</dbReference>
<sequence>MLKPINAKAMAIYNACLGDNGIGEIGHHEIRVIENVFELVGKEKKYICTYIFKQLPLVLLTKDGEEVCLEYSEEEEEAKMEAEQNAKIIEARKMQENARKEMMKKGIEEKKKGWFK</sequence>
<comment type="caution">
    <text evidence="2">The sequence shown here is derived from an EMBL/GenBank/DDBJ whole genome shotgun (WGS) entry which is preliminary data.</text>
</comment>
<protein>
    <submittedName>
        <fullName evidence="2">Uncharacterized protein</fullName>
    </submittedName>
</protein>
<name>A0ABD2HMY7_HETSC</name>
<feature type="coiled-coil region" evidence="1">
    <location>
        <begin position="72"/>
        <end position="99"/>
    </location>
</feature>
<dbReference type="AlphaFoldDB" id="A0ABD2HMY7"/>
<evidence type="ECO:0000256" key="1">
    <source>
        <dbReference type="SAM" id="Coils"/>
    </source>
</evidence>
<accession>A0ABD2HMY7</accession>